<dbReference type="AlphaFoldDB" id="A0AAV8TST4"/>
<comment type="caution">
    <text evidence="2">The sequence shown here is derived from an EMBL/GenBank/DDBJ whole genome shotgun (WGS) entry which is preliminary data.</text>
</comment>
<evidence type="ECO:0000259" key="1">
    <source>
        <dbReference type="PROSITE" id="PS50011"/>
    </source>
</evidence>
<protein>
    <recommendedName>
        <fullName evidence="1">Protein kinase domain-containing protein</fullName>
    </recommendedName>
</protein>
<dbReference type="InterPro" id="IPR000719">
    <property type="entry name" value="Prot_kinase_dom"/>
</dbReference>
<evidence type="ECO:0000313" key="2">
    <source>
        <dbReference type="EMBL" id="KAJ8769149.1"/>
    </source>
</evidence>
<dbReference type="EMBL" id="JAIWQS010000003">
    <property type="protein sequence ID" value="KAJ8769149.1"/>
    <property type="molecule type" value="Genomic_DNA"/>
</dbReference>
<gene>
    <name evidence="2" type="ORF">K2173_000924</name>
</gene>
<keyword evidence="3" id="KW-1185">Reference proteome</keyword>
<dbReference type="PROSITE" id="PS50011">
    <property type="entry name" value="PROTEIN_KINASE_DOM"/>
    <property type="match status" value="1"/>
</dbReference>
<organism evidence="2 3">
    <name type="scientific">Erythroxylum novogranatense</name>
    <dbReference type="NCBI Taxonomy" id="1862640"/>
    <lineage>
        <taxon>Eukaryota</taxon>
        <taxon>Viridiplantae</taxon>
        <taxon>Streptophyta</taxon>
        <taxon>Embryophyta</taxon>
        <taxon>Tracheophyta</taxon>
        <taxon>Spermatophyta</taxon>
        <taxon>Magnoliopsida</taxon>
        <taxon>eudicotyledons</taxon>
        <taxon>Gunneridae</taxon>
        <taxon>Pentapetalae</taxon>
        <taxon>rosids</taxon>
        <taxon>fabids</taxon>
        <taxon>Malpighiales</taxon>
        <taxon>Erythroxylaceae</taxon>
        <taxon>Erythroxylum</taxon>
    </lineage>
</organism>
<dbReference type="SUPFAM" id="SSF56112">
    <property type="entry name" value="Protein kinase-like (PK-like)"/>
    <property type="match status" value="1"/>
</dbReference>
<dbReference type="Gene3D" id="1.10.510.10">
    <property type="entry name" value="Transferase(Phosphotransferase) domain 1"/>
    <property type="match status" value="1"/>
</dbReference>
<dbReference type="Proteomes" id="UP001159364">
    <property type="component" value="Linkage Group LG03"/>
</dbReference>
<dbReference type="GO" id="GO:0005524">
    <property type="term" value="F:ATP binding"/>
    <property type="evidence" value="ECO:0007669"/>
    <property type="project" value="InterPro"/>
</dbReference>
<evidence type="ECO:0000313" key="3">
    <source>
        <dbReference type="Proteomes" id="UP001159364"/>
    </source>
</evidence>
<feature type="domain" description="Protein kinase" evidence="1">
    <location>
        <begin position="1"/>
        <end position="304"/>
    </location>
</feature>
<accession>A0AAV8TST4</accession>
<dbReference type="InterPro" id="IPR050823">
    <property type="entry name" value="Plant_Ser_Thr_Prot_Kinase"/>
</dbReference>
<sequence>MNKSSWSGEMKCVYLYSREKNEEQTTTKSVNLFLYTQLPQHQCHNLRDFTFSELKTATKNFNRALMIRESGFGGDQSKKMDIAGHKEWVTEVNVLGVVEHPNLVKLMGYCAEDGETGMVCRIPLSHRLRTPLPWTTRMKVAQDAAQGLAYLHEGLDFQIIFRDFKSSDILLTINGMQNCPDLGMARLGPSDGLSHVSTAVVGTIGYAAPEYLQTGHLMSKSDMYCPKNEQKLLEWVRPHLTDAKRFSLILDPRLEGNYNLKSAQKLAVKARPKMSEVLEMVNKIMNATENGKPYAPDISKKEYLKRMFMNPLVGENICLSWRTWRLNAIRTC</sequence>
<dbReference type="Pfam" id="PF00069">
    <property type="entry name" value="Pkinase"/>
    <property type="match status" value="1"/>
</dbReference>
<dbReference type="Gene3D" id="3.30.200.20">
    <property type="entry name" value="Phosphorylase Kinase, domain 1"/>
    <property type="match status" value="1"/>
</dbReference>
<reference evidence="2 3" key="1">
    <citation type="submission" date="2021-09" db="EMBL/GenBank/DDBJ databases">
        <title>Genomic insights and catalytic innovation underlie evolution of tropane alkaloids biosynthesis.</title>
        <authorList>
            <person name="Wang Y.-J."/>
            <person name="Tian T."/>
            <person name="Huang J.-P."/>
            <person name="Huang S.-X."/>
        </authorList>
    </citation>
    <scope>NUCLEOTIDE SEQUENCE [LARGE SCALE GENOMIC DNA]</scope>
    <source>
        <strain evidence="2">KIB-2018</strain>
        <tissue evidence="2">Leaf</tissue>
    </source>
</reference>
<dbReference type="GO" id="GO:0004672">
    <property type="term" value="F:protein kinase activity"/>
    <property type="evidence" value="ECO:0007669"/>
    <property type="project" value="InterPro"/>
</dbReference>
<name>A0AAV8TST4_9ROSI</name>
<dbReference type="InterPro" id="IPR011009">
    <property type="entry name" value="Kinase-like_dom_sf"/>
</dbReference>
<dbReference type="PANTHER" id="PTHR45621">
    <property type="entry name" value="OS01G0588500 PROTEIN-RELATED"/>
    <property type="match status" value="1"/>
</dbReference>
<proteinExistence type="predicted"/>